<feature type="region of interest" description="Disordered" evidence="1">
    <location>
        <begin position="282"/>
        <end position="309"/>
    </location>
</feature>
<feature type="transmembrane region" description="Helical" evidence="2">
    <location>
        <begin position="138"/>
        <end position="162"/>
    </location>
</feature>
<accession>A0A8H5GFT0</accession>
<organism evidence="3 4">
    <name type="scientific">Leucocoprinus leucothites</name>
    <dbReference type="NCBI Taxonomy" id="201217"/>
    <lineage>
        <taxon>Eukaryota</taxon>
        <taxon>Fungi</taxon>
        <taxon>Dikarya</taxon>
        <taxon>Basidiomycota</taxon>
        <taxon>Agaricomycotina</taxon>
        <taxon>Agaricomycetes</taxon>
        <taxon>Agaricomycetidae</taxon>
        <taxon>Agaricales</taxon>
        <taxon>Agaricineae</taxon>
        <taxon>Agaricaceae</taxon>
        <taxon>Leucocoprinus</taxon>
    </lineage>
</organism>
<evidence type="ECO:0000256" key="2">
    <source>
        <dbReference type="SAM" id="Phobius"/>
    </source>
</evidence>
<evidence type="ECO:0000256" key="1">
    <source>
        <dbReference type="SAM" id="MobiDB-lite"/>
    </source>
</evidence>
<reference evidence="3 4" key="1">
    <citation type="journal article" date="2020" name="ISME J.">
        <title>Uncovering the hidden diversity of litter-decomposition mechanisms in mushroom-forming fungi.</title>
        <authorList>
            <person name="Floudas D."/>
            <person name="Bentzer J."/>
            <person name="Ahren D."/>
            <person name="Johansson T."/>
            <person name="Persson P."/>
            <person name="Tunlid A."/>
        </authorList>
    </citation>
    <scope>NUCLEOTIDE SEQUENCE [LARGE SCALE GENOMIC DNA]</scope>
    <source>
        <strain evidence="3 4">CBS 146.42</strain>
    </source>
</reference>
<gene>
    <name evidence="3" type="ORF">D9756_000519</name>
</gene>
<dbReference type="OrthoDB" id="2693038at2759"/>
<dbReference type="EMBL" id="JAACJO010000001">
    <property type="protein sequence ID" value="KAF5364030.1"/>
    <property type="molecule type" value="Genomic_DNA"/>
</dbReference>
<evidence type="ECO:0000313" key="4">
    <source>
        <dbReference type="Proteomes" id="UP000559027"/>
    </source>
</evidence>
<sequence>MAALVQRQLPNLLSGLLPLPHHTETADSTRSAGLATSETITLTDPISLTPTVTSLSQTSTTATLSISESSVTPSSATPSSTSGTPTVTPTLTSVPVETTSASDSTFFVTVTSQSPSPTPSVQAAPANSNNGFLQNKTLSGIVFAVIGVVALVVIVAITTIALRRSKRKRLHSEAMTFDPPFPGGNQLDRDSNEKRRFSLLSSDNGHSGRGGGLGEYSTAATPAYTRQDAYRFPASESQHTLIAQSQQPWYGGAPNGSYGATHAPQSNAHPAWMYGNDVAPVLPPIPSDRNRSPESDTYLQPSNLKIANA</sequence>
<dbReference type="Proteomes" id="UP000559027">
    <property type="component" value="Unassembled WGS sequence"/>
</dbReference>
<comment type="caution">
    <text evidence="3">The sequence shown here is derived from an EMBL/GenBank/DDBJ whole genome shotgun (WGS) entry which is preliminary data.</text>
</comment>
<dbReference type="AlphaFoldDB" id="A0A8H5GFT0"/>
<feature type="compositionally biased region" description="Polar residues" evidence="1">
    <location>
        <begin position="295"/>
        <end position="309"/>
    </location>
</feature>
<keyword evidence="2" id="KW-0472">Membrane</keyword>
<evidence type="ECO:0000313" key="3">
    <source>
        <dbReference type="EMBL" id="KAF5364030.1"/>
    </source>
</evidence>
<keyword evidence="2" id="KW-0812">Transmembrane</keyword>
<keyword evidence="2" id="KW-1133">Transmembrane helix</keyword>
<name>A0A8H5GFT0_9AGAR</name>
<feature type="region of interest" description="Disordered" evidence="1">
    <location>
        <begin position="66"/>
        <end position="92"/>
    </location>
</feature>
<protein>
    <submittedName>
        <fullName evidence="3">Uncharacterized protein</fullName>
    </submittedName>
</protein>
<proteinExistence type="predicted"/>
<keyword evidence="4" id="KW-1185">Reference proteome</keyword>